<keyword evidence="2" id="KW-0472">Membrane</keyword>
<sequence length="400" mass="39405">MDDHSITPRRALPPVPPPGRQSGTATLTPPAPPALDHTSWFDPLDPMNDSAVHTGLTVLDPLDDGTAAKAARDLIRESGRQPVLDQALLEALDAAAKAAAARRAVTIAVPVTAETPAVALPPTTVASPAAVVASAPVAVPTPAETVVAETVEPVLDVSAEFARHDDLVETGRHASVDDGWEYDSTRYAPVPDTGRHLAVQADDDHEDATGTGTPLTHRTVVTRSSGRRWIPAGVGVGVVAIVGAVLLTSGFGADASSTSTDEAARTGTSSTGSATPAATTPAQPTSGMGTIDLSGPVVVDTEDAGQPTASTARSTAAVQPQVAAPPAARTSSSAPAVSGSGSGTGTGSGTGSSGNTGTGGGSTATTPATLTASTTVPTTAPTTTTESTGTEAGGSTTTTG</sequence>
<dbReference type="AlphaFoldDB" id="A0A1H0NZV3"/>
<reference evidence="4" key="1">
    <citation type="submission" date="2016-10" db="EMBL/GenBank/DDBJ databases">
        <authorList>
            <person name="Varghese N."/>
            <person name="Submissions S."/>
        </authorList>
    </citation>
    <scope>NUCLEOTIDE SEQUENCE [LARGE SCALE GENOMIC DNA]</scope>
    <source>
        <strain evidence="4">DSM 45843</strain>
    </source>
</reference>
<evidence type="ECO:0000256" key="2">
    <source>
        <dbReference type="SAM" id="Phobius"/>
    </source>
</evidence>
<feature type="compositionally biased region" description="Low complexity" evidence="1">
    <location>
        <begin position="316"/>
        <end position="339"/>
    </location>
</feature>
<dbReference type="EMBL" id="FNIR01000009">
    <property type="protein sequence ID" value="SDO98317.1"/>
    <property type="molecule type" value="Genomic_DNA"/>
</dbReference>
<gene>
    <name evidence="3" type="ORF">SAMN05660199_02924</name>
</gene>
<feature type="region of interest" description="Disordered" evidence="1">
    <location>
        <begin position="252"/>
        <end position="400"/>
    </location>
</feature>
<protein>
    <submittedName>
        <fullName evidence="3">Uncharacterized protein</fullName>
    </submittedName>
</protein>
<evidence type="ECO:0000313" key="4">
    <source>
        <dbReference type="Proteomes" id="UP000199088"/>
    </source>
</evidence>
<feature type="region of interest" description="Disordered" evidence="1">
    <location>
        <begin position="1"/>
        <end position="42"/>
    </location>
</feature>
<evidence type="ECO:0000313" key="3">
    <source>
        <dbReference type="EMBL" id="SDO98317.1"/>
    </source>
</evidence>
<keyword evidence="2" id="KW-1133">Transmembrane helix</keyword>
<name>A0A1H0NZV3_9ACTN</name>
<keyword evidence="2" id="KW-0812">Transmembrane</keyword>
<dbReference type="Proteomes" id="UP000199088">
    <property type="component" value="Unassembled WGS sequence"/>
</dbReference>
<organism evidence="3 4">
    <name type="scientific">Klenkia soli</name>
    <dbReference type="NCBI Taxonomy" id="1052260"/>
    <lineage>
        <taxon>Bacteria</taxon>
        <taxon>Bacillati</taxon>
        <taxon>Actinomycetota</taxon>
        <taxon>Actinomycetes</taxon>
        <taxon>Geodermatophilales</taxon>
        <taxon>Geodermatophilaceae</taxon>
        <taxon>Klenkia</taxon>
    </lineage>
</organism>
<feature type="compositionally biased region" description="Gly residues" evidence="1">
    <location>
        <begin position="340"/>
        <end position="362"/>
    </location>
</feature>
<dbReference type="STRING" id="1052260.SAMN05660199_02924"/>
<accession>A0A1H0NZV3</accession>
<keyword evidence="4" id="KW-1185">Reference proteome</keyword>
<feature type="compositionally biased region" description="Low complexity" evidence="1">
    <location>
        <begin position="363"/>
        <end position="400"/>
    </location>
</feature>
<evidence type="ECO:0000256" key="1">
    <source>
        <dbReference type="SAM" id="MobiDB-lite"/>
    </source>
</evidence>
<feature type="transmembrane region" description="Helical" evidence="2">
    <location>
        <begin position="229"/>
        <end position="251"/>
    </location>
</feature>
<feature type="compositionally biased region" description="Low complexity" evidence="1">
    <location>
        <begin position="253"/>
        <end position="287"/>
    </location>
</feature>
<proteinExistence type="predicted"/>